<dbReference type="Pfam" id="PF00823">
    <property type="entry name" value="PPE"/>
    <property type="match status" value="1"/>
</dbReference>
<organism evidence="4 5">
    <name type="scientific">Mycobacterium pseudokansasii</name>
    <dbReference type="NCBI Taxonomy" id="2341080"/>
    <lineage>
        <taxon>Bacteria</taxon>
        <taxon>Bacillati</taxon>
        <taxon>Actinomycetota</taxon>
        <taxon>Actinomycetes</taxon>
        <taxon>Mycobacteriales</taxon>
        <taxon>Mycobacteriaceae</taxon>
        <taxon>Mycobacterium</taxon>
    </lineage>
</organism>
<dbReference type="Proteomes" id="UP000268285">
    <property type="component" value="Unassembled WGS sequence"/>
</dbReference>
<dbReference type="RefSeq" id="WP_246013631.1">
    <property type="nucleotide sequence ID" value="NZ_UPHU01000001.1"/>
</dbReference>
<protein>
    <submittedName>
        <fullName evidence="4">Putative PPE family protein PPE51</fullName>
    </submittedName>
</protein>
<dbReference type="GO" id="GO:0052572">
    <property type="term" value="P:response to host immune response"/>
    <property type="evidence" value="ECO:0007669"/>
    <property type="project" value="TreeGrafter"/>
</dbReference>
<accession>A0A498QQ87</accession>
<evidence type="ECO:0000259" key="3">
    <source>
        <dbReference type="Pfam" id="PF12484"/>
    </source>
</evidence>
<sequence length="406" mass="40142">MVFGFAALPPEINSTRMYTCAGSGPLMGAAAAWNDLAEELGTTARICQSVISQLTGDQWVGPSSAAMATGAEAYVAWMQATAGQLQHAATHAMASAAAYETAFAMTVPPPVVAANRVRLAALVATNILGQNTPAIAATEAQYAEMWAQDAAAMYGYAGSSASAGVLTPLTSPPPATNPGGLGAQAAAVSQAAASSAQPGFGGLVSSLPGAVQSLAAPLAVSSVTSPLDDFFNNNLVINIGQAVFDTVAWNMFAVIASSILNGNTVPASGAAASAAGMGAGVVAATASPAGSGGRPVLAGMASASSVGKLSVPAGWSAAVPADDAAATLTGSGWAISCGRGHAGDNVARRYACGCLGRTGRLWHGTAIPSPTQGDPPAGAGVKRVVRPRQGLRHPLSVRDFVDGEPT</sequence>
<dbReference type="EMBL" id="UPHU01000001">
    <property type="protein sequence ID" value="VBA50041.1"/>
    <property type="molecule type" value="Genomic_DNA"/>
</dbReference>
<feature type="domain" description="PPE" evidence="2">
    <location>
        <begin position="5"/>
        <end position="164"/>
    </location>
</feature>
<comment type="similarity">
    <text evidence="1">Belongs to the mycobacterial PPE family.</text>
</comment>
<evidence type="ECO:0000313" key="4">
    <source>
        <dbReference type="EMBL" id="VBA50041.1"/>
    </source>
</evidence>
<proteinExistence type="inferred from homology"/>
<dbReference type="InterPro" id="IPR022171">
    <property type="entry name" value="PPE_C"/>
</dbReference>
<evidence type="ECO:0000256" key="1">
    <source>
        <dbReference type="ARBA" id="ARBA00010652"/>
    </source>
</evidence>
<evidence type="ECO:0000259" key="2">
    <source>
        <dbReference type="Pfam" id="PF00823"/>
    </source>
</evidence>
<dbReference type="AlphaFoldDB" id="A0A498QQ87"/>
<evidence type="ECO:0000313" key="5">
    <source>
        <dbReference type="Proteomes" id="UP000268285"/>
    </source>
</evidence>
<dbReference type="SUPFAM" id="SSF140459">
    <property type="entry name" value="PE/PPE dimer-like"/>
    <property type="match status" value="1"/>
</dbReference>
<keyword evidence="5" id="KW-1185">Reference proteome</keyword>
<dbReference type="InterPro" id="IPR038332">
    <property type="entry name" value="PPE_sf"/>
</dbReference>
<dbReference type="PANTHER" id="PTHR46766:SF1">
    <property type="entry name" value="GLUTAMINE-RICH PROTEIN 2"/>
    <property type="match status" value="1"/>
</dbReference>
<dbReference type="Gene3D" id="1.20.1260.20">
    <property type="entry name" value="PPE superfamily"/>
    <property type="match status" value="1"/>
</dbReference>
<gene>
    <name evidence="4" type="ORF">LAUMK142_02334</name>
</gene>
<dbReference type="InterPro" id="IPR000030">
    <property type="entry name" value="PPE_dom"/>
</dbReference>
<feature type="domain" description="PPE family C-terminal" evidence="3">
    <location>
        <begin position="298"/>
        <end position="387"/>
    </location>
</feature>
<name>A0A498QQ87_9MYCO</name>
<dbReference type="Pfam" id="PF12484">
    <property type="entry name" value="PPE-SVP"/>
    <property type="match status" value="1"/>
</dbReference>
<dbReference type="FunFam" id="1.20.1260.20:FF:000001">
    <property type="entry name" value="PPE family protein PPE41"/>
    <property type="match status" value="1"/>
</dbReference>
<dbReference type="PANTHER" id="PTHR46766">
    <property type="entry name" value="GLUTAMINE-RICH PROTEIN 2"/>
    <property type="match status" value="1"/>
</dbReference>
<reference evidence="4 5" key="1">
    <citation type="submission" date="2018-09" db="EMBL/GenBank/DDBJ databases">
        <authorList>
            <person name="Tagini F."/>
        </authorList>
    </citation>
    <scope>NUCLEOTIDE SEQUENCE [LARGE SCALE GENOMIC DNA]</scope>
    <source>
        <strain evidence="4 5">MK142</strain>
    </source>
</reference>